<protein>
    <submittedName>
        <fullName evidence="2">Uncharacterized protein</fullName>
    </submittedName>
</protein>
<evidence type="ECO:0000256" key="1">
    <source>
        <dbReference type="SAM" id="MobiDB-lite"/>
    </source>
</evidence>
<gene>
    <name evidence="2" type="ORF">MCOR_8907</name>
</gene>
<accession>A0A6J8AMB1</accession>
<feature type="region of interest" description="Disordered" evidence="1">
    <location>
        <begin position="1"/>
        <end position="22"/>
    </location>
</feature>
<keyword evidence="3" id="KW-1185">Reference proteome</keyword>
<organism evidence="2 3">
    <name type="scientific">Mytilus coruscus</name>
    <name type="common">Sea mussel</name>
    <dbReference type="NCBI Taxonomy" id="42192"/>
    <lineage>
        <taxon>Eukaryota</taxon>
        <taxon>Metazoa</taxon>
        <taxon>Spiralia</taxon>
        <taxon>Lophotrochozoa</taxon>
        <taxon>Mollusca</taxon>
        <taxon>Bivalvia</taxon>
        <taxon>Autobranchia</taxon>
        <taxon>Pteriomorphia</taxon>
        <taxon>Mytilida</taxon>
        <taxon>Mytiloidea</taxon>
        <taxon>Mytilidae</taxon>
        <taxon>Mytilinae</taxon>
        <taxon>Mytilus</taxon>
    </lineage>
</organism>
<evidence type="ECO:0000313" key="3">
    <source>
        <dbReference type="Proteomes" id="UP000507470"/>
    </source>
</evidence>
<evidence type="ECO:0000313" key="2">
    <source>
        <dbReference type="EMBL" id="CAC5369873.1"/>
    </source>
</evidence>
<reference evidence="2 3" key="1">
    <citation type="submission" date="2020-06" db="EMBL/GenBank/DDBJ databases">
        <authorList>
            <person name="Li R."/>
            <person name="Bekaert M."/>
        </authorList>
    </citation>
    <scope>NUCLEOTIDE SEQUENCE [LARGE SCALE GENOMIC DNA]</scope>
    <source>
        <strain evidence="3">wild</strain>
    </source>
</reference>
<dbReference type="Proteomes" id="UP000507470">
    <property type="component" value="Unassembled WGS sequence"/>
</dbReference>
<feature type="compositionally biased region" description="Acidic residues" evidence="1">
    <location>
        <begin position="1"/>
        <end position="11"/>
    </location>
</feature>
<dbReference type="AlphaFoldDB" id="A0A6J8AMB1"/>
<dbReference type="EMBL" id="CACVKT020001624">
    <property type="protein sequence ID" value="CAC5369873.1"/>
    <property type="molecule type" value="Genomic_DNA"/>
</dbReference>
<name>A0A6J8AMB1_MYTCO</name>
<dbReference type="OrthoDB" id="6107036at2759"/>
<proteinExistence type="predicted"/>
<sequence length="252" mass="28650">MLENEDSGDEDPPPKKKKKNYDLVRRVADLGKSKEDTIKELKDMVRSLALQANTSEPLILFSLDELAKKARTQNDDDAETFDKLARQAKTSGVNKCCHSNFEYHVDCRFPIRDPDSFVSAGINQNSDLPIQIKGWVTNGVDENDFFKPFNGNFKGKSYEGKIPPKAYFHNSSLCRSFIPFIEKEITERLKSGSIRLMGKLGEFVLPRIIMALTIGPSKPRLCHDERFLNPWIKDNQFQLESKICDPNGFGKS</sequence>